<evidence type="ECO:0000313" key="7">
    <source>
        <dbReference type="Proteomes" id="UP000190130"/>
    </source>
</evidence>
<dbReference type="GO" id="GO:0005829">
    <property type="term" value="C:cytosol"/>
    <property type="evidence" value="ECO:0007669"/>
    <property type="project" value="TreeGrafter"/>
</dbReference>
<gene>
    <name evidence="4" type="ORF">ARD30_18765</name>
    <name evidence="5" type="ORF">SAMN05660750_00531</name>
</gene>
<dbReference type="PANTHER" id="PTHR47690:SF1">
    <property type="entry name" value="GLUCOKINASE"/>
    <property type="match status" value="1"/>
</dbReference>
<dbReference type="SUPFAM" id="SSF53067">
    <property type="entry name" value="Actin-like ATPase domain"/>
    <property type="match status" value="1"/>
</dbReference>
<dbReference type="RefSeq" id="WP_055729443.1">
    <property type="nucleotide sequence ID" value="NZ_FUYX01000001.1"/>
</dbReference>
<dbReference type="InterPro" id="IPR003836">
    <property type="entry name" value="Glucokinase"/>
</dbReference>
<comment type="similarity">
    <text evidence="3">Belongs to the bacterial glucokinase family.</text>
</comment>
<dbReference type="Pfam" id="PF02685">
    <property type="entry name" value="Glucokinase"/>
    <property type="match status" value="1"/>
</dbReference>
<protein>
    <submittedName>
        <fullName evidence="5">Glucokinase</fullName>
    </submittedName>
</protein>
<name>A0A0Q3KHZ7_9HYPH</name>
<dbReference type="Proteomes" id="UP000190130">
    <property type="component" value="Unassembled WGS sequence"/>
</dbReference>
<dbReference type="CDD" id="cd24008">
    <property type="entry name" value="ASKHA_NBD_GLK"/>
    <property type="match status" value="1"/>
</dbReference>
<dbReference type="AlphaFoldDB" id="A0A0Q3KHZ7"/>
<keyword evidence="6" id="KW-1185">Reference proteome</keyword>
<dbReference type="EMBL" id="LMAR01000051">
    <property type="protein sequence ID" value="KQK29275.1"/>
    <property type="molecule type" value="Genomic_DNA"/>
</dbReference>
<dbReference type="Gene3D" id="3.30.420.40">
    <property type="match status" value="1"/>
</dbReference>
<keyword evidence="1" id="KW-0808">Transferase</keyword>
<dbReference type="STRING" id="53254.SAMN05660750_00531"/>
<dbReference type="GO" id="GO:0005524">
    <property type="term" value="F:ATP binding"/>
    <property type="evidence" value="ECO:0007669"/>
    <property type="project" value="InterPro"/>
</dbReference>
<dbReference type="EMBL" id="FUYX01000001">
    <property type="protein sequence ID" value="SKB39305.1"/>
    <property type="molecule type" value="Genomic_DNA"/>
</dbReference>
<dbReference type="GO" id="GO:0004340">
    <property type="term" value="F:glucokinase activity"/>
    <property type="evidence" value="ECO:0007669"/>
    <property type="project" value="InterPro"/>
</dbReference>
<sequence>MRPPSISYPVLVADIGGTNCRLSLVPEPDSPHRPLARIGTGSYPTAEAAFSEVLAGVEEKPRSAVLAVAGPLDGRQAQLTNAVWNLDGPRIAGALGLGQGLLVNDFEALAASLAVLGPADLVTLVEGQPEPEGVRLVLGPGTGFGAAALLTRGERGMLIPTEAGHIGIGPEHQTEERIWPLLAEGIPRLTVEHLLSGDGLVRLHKAVARASGMLEAEVSAADVSRLAHDGDPAALMAVVCFWRLLARVAGDLALTFKATGGVFIAGGIAPHLLPLADRAAVRTAFAGKPPMEALAGRFALHVIKSTDAAEQGLTAIAANLHRFGLDDPKRLWFG</sequence>
<evidence type="ECO:0000256" key="2">
    <source>
        <dbReference type="ARBA" id="ARBA00022777"/>
    </source>
</evidence>
<evidence type="ECO:0000256" key="3">
    <source>
        <dbReference type="RuleBase" id="RU004046"/>
    </source>
</evidence>
<accession>A0A0Q3KHZ7</accession>
<evidence type="ECO:0000313" key="5">
    <source>
        <dbReference type="EMBL" id="SKB39305.1"/>
    </source>
</evidence>
<reference evidence="4 6" key="1">
    <citation type="submission" date="2015-10" db="EMBL/GenBank/DDBJ databases">
        <title>Draft genome of Bosea thiooxidans.</title>
        <authorList>
            <person name="Wang X."/>
        </authorList>
    </citation>
    <scope>NUCLEOTIDE SEQUENCE [LARGE SCALE GENOMIC DNA]</scope>
    <source>
        <strain evidence="4 6">CGMCC 9174</strain>
    </source>
</reference>
<dbReference type="OrthoDB" id="9800595at2"/>
<dbReference type="GO" id="GO:0006096">
    <property type="term" value="P:glycolytic process"/>
    <property type="evidence" value="ECO:0007669"/>
    <property type="project" value="InterPro"/>
</dbReference>
<keyword evidence="2 5" id="KW-0418">Kinase</keyword>
<dbReference type="GO" id="GO:0005536">
    <property type="term" value="F:D-glucose binding"/>
    <property type="evidence" value="ECO:0007669"/>
    <property type="project" value="InterPro"/>
</dbReference>
<evidence type="ECO:0000256" key="1">
    <source>
        <dbReference type="ARBA" id="ARBA00022679"/>
    </source>
</evidence>
<dbReference type="Proteomes" id="UP000051562">
    <property type="component" value="Unassembled WGS sequence"/>
</dbReference>
<dbReference type="PANTHER" id="PTHR47690">
    <property type="entry name" value="GLUCOKINASE"/>
    <property type="match status" value="1"/>
</dbReference>
<organism evidence="4 6">
    <name type="scientific">Bosea thiooxidans</name>
    <dbReference type="NCBI Taxonomy" id="53254"/>
    <lineage>
        <taxon>Bacteria</taxon>
        <taxon>Pseudomonadati</taxon>
        <taxon>Pseudomonadota</taxon>
        <taxon>Alphaproteobacteria</taxon>
        <taxon>Hyphomicrobiales</taxon>
        <taxon>Boseaceae</taxon>
        <taxon>Bosea</taxon>
    </lineage>
</organism>
<dbReference type="InterPro" id="IPR043129">
    <property type="entry name" value="ATPase_NBD"/>
</dbReference>
<evidence type="ECO:0000313" key="6">
    <source>
        <dbReference type="Proteomes" id="UP000051562"/>
    </source>
</evidence>
<dbReference type="Gene3D" id="3.40.367.20">
    <property type="match status" value="1"/>
</dbReference>
<reference evidence="5 7" key="2">
    <citation type="submission" date="2017-02" db="EMBL/GenBank/DDBJ databases">
        <authorList>
            <person name="Peterson S.W."/>
        </authorList>
    </citation>
    <scope>NUCLEOTIDE SEQUENCE [LARGE SCALE GENOMIC DNA]</scope>
    <source>
        <strain evidence="5 7">DSM 9653</strain>
    </source>
</reference>
<proteinExistence type="inferred from homology"/>
<dbReference type="InterPro" id="IPR050201">
    <property type="entry name" value="Bacterial_glucokinase"/>
</dbReference>
<evidence type="ECO:0000313" key="4">
    <source>
        <dbReference type="EMBL" id="KQK29275.1"/>
    </source>
</evidence>